<protein>
    <submittedName>
        <fullName evidence="3">Uncharacterized protein</fullName>
    </submittedName>
</protein>
<feature type="compositionally biased region" description="Low complexity" evidence="1">
    <location>
        <begin position="66"/>
        <end position="78"/>
    </location>
</feature>
<name>A0A4P7NSV0_PYROR</name>
<dbReference type="EMBL" id="CP034209">
    <property type="protein sequence ID" value="QBZ64946.1"/>
    <property type="molecule type" value="Genomic_DNA"/>
</dbReference>
<evidence type="ECO:0000313" key="3">
    <source>
        <dbReference type="EMBL" id="QBZ64946.1"/>
    </source>
</evidence>
<dbReference type="Proteomes" id="UP000294847">
    <property type="component" value="Chromosome 6"/>
</dbReference>
<evidence type="ECO:0000256" key="2">
    <source>
        <dbReference type="SAM" id="Phobius"/>
    </source>
</evidence>
<keyword evidence="2" id="KW-1133">Transmembrane helix</keyword>
<feature type="region of interest" description="Disordered" evidence="1">
    <location>
        <begin position="92"/>
        <end position="112"/>
    </location>
</feature>
<feature type="compositionally biased region" description="Basic and acidic residues" evidence="1">
    <location>
        <begin position="9"/>
        <end position="48"/>
    </location>
</feature>
<evidence type="ECO:0000313" key="4">
    <source>
        <dbReference type="Proteomes" id="UP000294847"/>
    </source>
</evidence>
<reference evidence="3 4" key="1">
    <citation type="journal article" date="2019" name="Mol. Biol. Evol.">
        <title>Blast fungal genomes show frequent chromosomal changes, gene gains and losses, and effector gene turnover.</title>
        <authorList>
            <person name="Gomez Luciano L.B."/>
            <person name="Jason Tsai I."/>
            <person name="Chuma I."/>
            <person name="Tosa Y."/>
            <person name="Chen Y.H."/>
            <person name="Li J.Y."/>
            <person name="Li M.Y."/>
            <person name="Jade Lu M.Y."/>
            <person name="Nakayashiki H."/>
            <person name="Li W.H."/>
        </authorList>
    </citation>
    <scope>NUCLEOTIDE SEQUENCE [LARGE SCALE GENOMIC DNA]</scope>
    <source>
        <strain evidence="3">MZ5-1-6</strain>
    </source>
</reference>
<feature type="region of interest" description="Disordered" evidence="1">
    <location>
        <begin position="1"/>
        <end position="78"/>
    </location>
</feature>
<proteinExistence type="predicted"/>
<gene>
    <name evidence="3" type="ORF">PoMZ_06647</name>
</gene>
<organism evidence="3 4">
    <name type="scientific">Pyricularia oryzae</name>
    <name type="common">Rice blast fungus</name>
    <name type="synonym">Magnaporthe oryzae</name>
    <dbReference type="NCBI Taxonomy" id="318829"/>
    <lineage>
        <taxon>Eukaryota</taxon>
        <taxon>Fungi</taxon>
        <taxon>Dikarya</taxon>
        <taxon>Ascomycota</taxon>
        <taxon>Pezizomycotina</taxon>
        <taxon>Sordariomycetes</taxon>
        <taxon>Sordariomycetidae</taxon>
        <taxon>Magnaporthales</taxon>
        <taxon>Pyriculariaceae</taxon>
        <taxon>Pyricularia</taxon>
    </lineage>
</organism>
<feature type="transmembrane region" description="Helical" evidence="2">
    <location>
        <begin position="117"/>
        <end position="142"/>
    </location>
</feature>
<keyword evidence="2" id="KW-0472">Membrane</keyword>
<keyword evidence="2" id="KW-0812">Transmembrane</keyword>
<feature type="compositionally biased region" description="Acidic residues" evidence="1">
    <location>
        <begin position="93"/>
        <end position="106"/>
    </location>
</feature>
<evidence type="ECO:0000256" key="1">
    <source>
        <dbReference type="SAM" id="MobiDB-lite"/>
    </source>
</evidence>
<sequence>MGKLVQVQARERTADAREVVGRVVKDLGPDQHPSRIGPEARDGVDHRQQRQAHPRAPAGAPLQPRAAGAGAGQDLGQQRPVREGFAADHVDDGEHEAEEGEEDDEAVHERHGHGGLLAVPGLVFGLAVVVVVVAVAVVTLVVGRSILAKKPLLLVDDGAVDAVHLQDAPHHEALCHRGKVGVVVVPGRLLEHDVGPDGVVGQVEEVHPERQRAYAVRYWTMPMVECVKLDRWRVPLSAAKAAISRS</sequence>
<accession>A0A4P7NSV0</accession>
<dbReference type="AlphaFoldDB" id="A0A4P7NSV0"/>